<comment type="subunit">
    <text evidence="5">Part of the 50S ribosomal subunit; part of the 5S rRNA/L5/L18/L25 subcomplex. Contacts the 5S rRNA. Binds to the 5S rRNA independently of L5 and L18.</text>
</comment>
<dbReference type="GO" id="GO:0022625">
    <property type="term" value="C:cytosolic large ribosomal subunit"/>
    <property type="evidence" value="ECO:0007669"/>
    <property type="project" value="TreeGrafter"/>
</dbReference>
<dbReference type="PANTHER" id="PTHR33284:SF1">
    <property type="entry name" value="RIBOSOMAL PROTEIN L25_GLN-TRNA SYNTHETASE, ANTI-CODON-BINDING DOMAIN-CONTAINING PROTEIN"/>
    <property type="match status" value="1"/>
</dbReference>
<dbReference type="AlphaFoldDB" id="A0A0C5BE60"/>
<sequence>MAEITNKVIAEVRTSFGKGAARKIRAQDKIPAVLYGHGTEPQHLTLPGHQLLLLTRKPNAIIELDIEGVAQTSLVKEVQRDPIRPVIDHIDLAVITKGERVQVDIPVHVEGDAAPSTRVSIESTTLSLEVDAARIPQNVVVSVDGCEEGTQILASEVTLPEGASLVTDGDVLVVNVTAVVAQDLGDGDSAAGVVAAEPAE</sequence>
<reference evidence="8 10" key="1">
    <citation type="submission" date="2015-04" db="EMBL/GenBank/DDBJ databases">
        <title>Draft genome sequence of Rathayibacter toxicus strain FH-142 (AKA 70134 or CS 32), a Western Australian isolate.</title>
        <authorList>
            <consortium name="Consortium for Microbial Forensics and Genomics (microFORGE)"/>
            <person name="Knight B.M."/>
            <person name="Roberts D.P."/>
            <person name="Lin D."/>
            <person name="Hari K."/>
            <person name="Fletcher J."/>
            <person name="Melcher U."/>
            <person name="Blagden T."/>
            <person name="Luster D.G."/>
            <person name="Sechler A.J."/>
            <person name="Schneider W.L."/>
            <person name="Winegar R.A."/>
        </authorList>
    </citation>
    <scope>NUCLEOTIDE SEQUENCE [LARGE SCALE GENOMIC DNA]</scope>
    <source>
        <strain evidence="8 10">FH142</strain>
    </source>
</reference>
<dbReference type="SUPFAM" id="SSF50715">
    <property type="entry name" value="Ribosomal protein L25-like"/>
    <property type="match status" value="1"/>
</dbReference>
<comment type="similarity">
    <text evidence="5">Belongs to the bacterial ribosomal protein bL25 family. CTC subfamily.</text>
</comment>
<evidence type="ECO:0000256" key="5">
    <source>
        <dbReference type="HAMAP-Rule" id="MF_01334"/>
    </source>
</evidence>
<dbReference type="Gene3D" id="2.40.240.10">
    <property type="entry name" value="Ribosomal Protein L25, Chain P"/>
    <property type="match status" value="1"/>
</dbReference>
<dbReference type="EMBL" id="LBFI01000024">
    <property type="protein sequence ID" value="KKM46332.1"/>
    <property type="molecule type" value="Genomic_DNA"/>
</dbReference>
<comment type="caution">
    <text evidence="8">The sequence shown here is derived from an EMBL/GenBank/DDBJ whole genome shotgun (WGS) entry which is preliminary data.</text>
</comment>
<organism evidence="8 10">
    <name type="scientific">Rathayibacter toxicus</name>
    <dbReference type="NCBI Taxonomy" id="145458"/>
    <lineage>
        <taxon>Bacteria</taxon>
        <taxon>Bacillati</taxon>
        <taxon>Actinomycetota</taxon>
        <taxon>Actinomycetes</taxon>
        <taxon>Micrococcales</taxon>
        <taxon>Microbacteriaceae</taxon>
        <taxon>Rathayibacter</taxon>
    </lineage>
</organism>
<evidence type="ECO:0000259" key="7">
    <source>
        <dbReference type="Pfam" id="PF14693"/>
    </source>
</evidence>
<dbReference type="InterPro" id="IPR029751">
    <property type="entry name" value="Ribosomal_L25_dom"/>
</dbReference>
<dbReference type="Pfam" id="PF01386">
    <property type="entry name" value="Ribosomal_L25p"/>
    <property type="match status" value="1"/>
</dbReference>
<dbReference type="GO" id="GO:0006412">
    <property type="term" value="P:translation"/>
    <property type="evidence" value="ECO:0007669"/>
    <property type="project" value="UniProtKB-UniRule"/>
</dbReference>
<dbReference type="Gene3D" id="2.170.120.20">
    <property type="entry name" value="Ribosomal protein L25, beta domain"/>
    <property type="match status" value="1"/>
</dbReference>
<dbReference type="Pfam" id="PF14693">
    <property type="entry name" value="Ribosomal_TL5_C"/>
    <property type="match status" value="1"/>
</dbReference>
<evidence type="ECO:0000313" key="9">
    <source>
        <dbReference type="EMBL" id="PPI16471.1"/>
    </source>
</evidence>
<keyword evidence="10" id="KW-1185">Reference proteome</keyword>
<keyword evidence="2 5" id="KW-0694">RNA-binding</keyword>
<dbReference type="NCBIfam" id="TIGR00731">
    <property type="entry name" value="bL25_bact_ctc"/>
    <property type="match status" value="1"/>
</dbReference>
<dbReference type="InterPro" id="IPR037121">
    <property type="entry name" value="Ribosomal_bL25_C"/>
</dbReference>
<dbReference type="InterPro" id="IPR011035">
    <property type="entry name" value="Ribosomal_bL25/Gln-tRNA_synth"/>
</dbReference>
<dbReference type="PATRIC" id="fig|145458.7.peg.860"/>
<dbReference type="NCBIfam" id="NF004131">
    <property type="entry name" value="PRK05618.2-1"/>
    <property type="match status" value="1"/>
</dbReference>
<dbReference type="KEGG" id="rtc:APU90_02755"/>
<name>A0A0C5BE60_9MICO</name>
<dbReference type="GeneID" id="93667622"/>
<dbReference type="InterPro" id="IPR020930">
    <property type="entry name" value="Ribosomal_uL5_bac-type"/>
</dbReference>
<evidence type="ECO:0000256" key="3">
    <source>
        <dbReference type="ARBA" id="ARBA00022980"/>
    </source>
</evidence>
<evidence type="ECO:0000259" key="6">
    <source>
        <dbReference type="Pfam" id="PF01386"/>
    </source>
</evidence>
<dbReference type="InterPro" id="IPR020056">
    <property type="entry name" value="Rbsml_bL25/Gln-tRNA_synth_N"/>
</dbReference>
<dbReference type="CDD" id="cd00495">
    <property type="entry name" value="Ribosomal_L25_TL5_CTC"/>
    <property type="match status" value="1"/>
</dbReference>
<dbReference type="KEGG" id="rtx:TI83_03715"/>
<dbReference type="EMBL" id="PSWU01000004">
    <property type="protein sequence ID" value="PPI16471.1"/>
    <property type="molecule type" value="Genomic_DNA"/>
</dbReference>
<dbReference type="RefSeq" id="WP_027692418.1">
    <property type="nucleotide sequence ID" value="NZ_CP010848.1"/>
</dbReference>
<dbReference type="Proteomes" id="UP000052979">
    <property type="component" value="Unassembled WGS sequence"/>
</dbReference>
<evidence type="ECO:0000313" key="8">
    <source>
        <dbReference type="EMBL" id="KKM46332.1"/>
    </source>
</evidence>
<feature type="domain" description="Large ribosomal subunit protein bL25 L25" evidence="6">
    <location>
        <begin position="10"/>
        <end position="92"/>
    </location>
</feature>
<keyword evidence="4 5" id="KW-0687">Ribonucleoprotein</keyword>
<dbReference type="OrthoDB" id="5242980at2"/>
<dbReference type="GO" id="GO:0008097">
    <property type="term" value="F:5S rRNA binding"/>
    <property type="evidence" value="ECO:0007669"/>
    <property type="project" value="InterPro"/>
</dbReference>
<dbReference type="Proteomes" id="UP000237966">
    <property type="component" value="Unassembled WGS sequence"/>
</dbReference>
<dbReference type="PANTHER" id="PTHR33284">
    <property type="entry name" value="RIBOSOMAL PROTEIN L25/GLN-TRNA SYNTHETASE, ANTI-CODON-BINDING DOMAIN-CONTAINING PROTEIN"/>
    <property type="match status" value="1"/>
</dbReference>
<dbReference type="STRING" id="145458.APU90_02755"/>
<comment type="function">
    <text evidence="5">This is one of the proteins that binds to the 5S RNA in the ribosome where it forms part of the central protuberance.</text>
</comment>
<evidence type="ECO:0000313" key="11">
    <source>
        <dbReference type="Proteomes" id="UP000237966"/>
    </source>
</evidence>
<evidence type="ECO:0000256" key="2">
    <source>
        <dbReference type="ARBA" id="ARBA00022884"/>
    </source>
</evidence>
<feature type="domain" description="Large ribosomal subunit protein bL25 beta" evidence="7">
    <location>
        <begin position="101"/>
        <end position="178"/>
    </location>
</feature>
<reference evidence="9 11" key="2">
    <citation type="submission" date="2018-02" db="EMBL/GenBank/DDBJ databases">
        <title>Bacteriophage NCPPB3778 and a type I-E CRISPR drive the evolution of the US Biological Select Agent, Rathayibacter toxicus.</title>
        <authorList>
            <person name="Davis E.W.II."/>
            <person name="Tabima J.F."/>
            <person name="Weisberg A.J."/>
            <person name="Lopes L.D."/>
            <person name="Wiseman M.S."/>
            <person name="Wiseman M.S."/>
            <person name="Pupko T."/>
            <person name="Belcher M.S."/>
            <person name="Sechler A.J."/>
            <person name="Tancos M.A."/>
            <person name="Schroeder B.K."/>
            <person name="Murray T.D."/>
            <person name="Luster D.G."/>
            <person name="Schneider W.L."/>
            <person name="Rogers E."/>
            <person name="Andreote F.D."/>
            <person name="Grunwald N.J."/>
            <person name="Putnam M.L."/>
            <person name="Chang J.H."/>
        </authorList>
    </citation>
    <scope>NUCLEOTIDE SEQUENCE [LARGE SCALE GENOMIC DNA]</scope>
    <source>
        <strain evidence="9 11">FH99</strain>
    </source>
</reference>
<gene>
    <name evidence="5" type="primary">rplY</name>
    <name evidence="5" type="synonym">ctc</name>
    <name evidence="9" type="ORF">C5C51_03500</name>
    <name evidence="8" type="ORF">VT73_04735</name>
</gene>
<dbReference type="eggNOG" id="COG1825">
    <property type="taxonomic scope" value="Bacteria"/>
</dbReference>
<protein>
    <recommendedName>
        <fullName evidence="5">Large ribosomal subunit protein bL25</fullName>
    </recommendedName>
    <alternativeName>
        <fullName evidence="5">General stress protein CTC</fullName>
    </alternativeName>
</protein>
<dbReference type="InterPro" id="IPR001021">
    <property type="entry name" value="Ribosomal_bL25_long"/>
</dbReference>
<evidence type="ECO:0000313" key="10">
    <source>
        <dbReference type="Proteomes" id="UP000052979"/>
    </source>
</evidence>
<evidence type="ECO:0000256" key="1">
    <source>
        <dbReference type="ARBA" id="ARBA00022730"/>
    </source>
</evidence>
<keyword evidence="3 5" id="KW-0689">Ribosomal protein</keyword>
<dbReference type="InterPro" id="IPR020057">
    <property type="entry name" value="Ribosomal_bL25_b-dom"/>
</dbReference>
<proteinExistence type="inferred from homology"/>
<dbReference type="HAMAP" id="MF_01334">
    <property type="entry name" value="Ribosomal_bL25_CTC"/>
    <property type="match status" value="1"/>
</dbReference>
<evidence type="ECO:0000256" key="4">
    <source>
        <dbReference type="ARBA" id="ARBA00023274"/>
    </source>
</evidence>
<dbReference type="GO" id="GO:0003735">
    <property type="term" value="F:structural constituent of ribosome"/>
    <property type="evidence" value="ECO:0007669"/>
    <property type="project" value="InterPro"/>
</dbReference>
<keyword evidence="1 5" id="KW-0699">rRNA-binding</keyword>
<accession>A0A0C5BE60</accession>